<keyword evidence="2" id="KW-1185">Reference proteome</keyword>
<sequence>MPQLIYSKNHDITFSIHPAVLEPYQCLIQQPFMLKTTLQQDRFLNSLPRILVGSMKFQTESNKISKDNNPTSFQVIFPFWAPYFWNNTNPELGTLLMYGVDVEQLAENMAWPAFLEQLYIAADVRKSSLIIDNIKKHIPAELSKSFFGGSLTDTFFAEQSGQSRRAIYQQRKKTILTRNEGTASSLGDIVNALNKNEEKDECVETEDNNAH</sequence>
<gene>
    <name evidence="1" type="ORF">O6P33_05205</name>
</gene>
<proteinExistence type="predicted"/>
<reference evidence="1 2" key="1">
    <citation type="submission" date="2022-12" db="EMBL/GenBank/DDBJ databases">
        <title>Coexistence and Characterization of a Novel Tigecycline Resistance gene tet(X) variant and blaNDM-1 in a Pseudomonas caeni Isolate of Chicken Origin.</title>
        <authorList>
            <person name="Lu X."/>
            <person name="Zhang L."/>
            <person name="Li R."/>
            <person name="Wang Z."/>
        </authorList>
    </citation>
    <scope>NUCLEOTIDE SEQUENCE [LARGE SCALE GENOMIC DNA]</scope>
    <source>
        <strain evidence="1 2">CE14</strain>
    </source>
</reference>
<dbReference type="EMBL" id="CP114976">
    <property type="protein sequence ID" value="WBE26229.1"/>
    <property type="molecule type" value="Genomic_DNA"/>
</dbReference>
<protein>
    <submittedName>
        <fullName evidence="1">Uncharacterized protein</fullName>
    </submittedName>
</protein>
<dbReference type="AlphaFoldDB" id="A0AAF0AJP3"/>
<dbReference type="KEGG" id="dce:O6P33_05205"/>
<evidence type="ECO:0000313" key="2">
    <source>
        <dbReference type="Proteomes" id="UP001212189"/>
    </source>
</evidence>
<name>A0AAF0AJP3_9GAMM</name>
<evidence type="ECO:0000313" key="1">
    <source>
        <dbReference type="EMBL" id="WBE26229.1"/>
    </source>
</evidence>
<dbReference type="Proteomes" id="UP001212189">
    <property type="component" value="Chromosome"/>
</dbReference>
<organism evidence="1 2">
    <name type="scientific">Denitrificimonas caeni</name>
    <dbReference type="NCBI Taxonomy" id="521720"/>
    <lineage>
        <taxon>Bacteria</taxon>
        <taxon>Pseudomonadati</taxon>
        <taxon>Pseudomonadota</taxon>
        <taxon>Gammaproteobacteria</taxon>
        <taxon>Pseudomonadales</taxon>
        <taxon>Pseudomonadaceae</taxon>
        <taxon>Denitrificimonas</taxon>
    </lineage>
</organism>
<accession>A0AAF0AJP3</accession>
<dbReference type="RefSeq" id="WP_269819152.1">
    <property type="nucleotide sequence ID" value="NZ_CP114976.1"/>
</dbReference>